<dbReference type="InterPro" id="IPR036583">
    <property type="entry name" value="23S_rRNA_IVS_sf"/>
</dbReference>
<evidence type="ECO:0000313" key="1">
    <source>
        <dbReference type="EMBL" id="PIR93800.1"/>
    </source>
</evidence>
<dbReference type="NCBIfam" id="TIGR02436">
    <property type="entry name" value="four helix bundle protein"/>
    <property type="match status" value="1"/>
</dbReference>
<gene>
    <name evidence="1" type="ORF">COT97_04555</name>
</gene>
<dbReference type="AlphaFoldDB" id="A0A2H0V643"/>
<dbReference type="Gene3D" id="1.20.1440.60">
    <property type="entry name" value="23S rRNA-intervening sequence"/>
    <property type="match status" value="1"/>
</dbReference>
<organism evidence="1 2">
    <name type="scientific">Candidatus Falkowbacteria bacterium CG10_big_fil_rev_8_21_14_0_10_39_11</name>
    <dbReference type="NCBI Taxonomy" id="1974565"/>
    <lineage>
        <taxon>Bacteria</taxon>
        <taxon>Candidatus Falkowiibacteriota</taxon>
    </lineage>
</organism>
<evidence type="ECO:0000313" key="2">
    <source>
        <dbReference type="Proteomes" id="UP000229901"/>
    </source>
</evidence>
<protein>
    <submittedName>
        <fullName evidence="1">Four helix bundle protein</fullName>
    </submittedName>
</protein>
<reference evidence="2" key="1">
    <citation type="submission" date="2017-09" db="EMBL/GenBank/DDBJ databases">
        <title>Depth-based differentiation of microbial function through sediment-hosted aquifers and enrichment of novel symbionts in the deep terrestrial subsurface.</title>
        <authorList>
            <person name="Probst A.J."/>
            <person name="Ladd B."/>
            <person name="Jarett J.K."/>
            <person name="Geller-Mcgrath D.E."/>
            <person name="Sieber C.M.K."/>
            <person name="Emerson J.B."/>
            <person name="Anantharaman K."/>
            <person name="Thomas B.C."/>
            <person name="Malmstrom R."/>
            <person name="Stieglmeier M."/>
            <person name="Klingl A."/>
            <person name="Woyke T."/>
            <person name="Ryan C.M."/>
            <person name="Banfield J.F."/>
        </authorList>
    </citation>
    <scope>NUCLEOTIDE SEQUENCE [LARGE SCALE GENOMIC DNA]</scope>
</reference>
<dbReference type="Pfam" id="PF05635">
    <property type="entry name" value="23S_rRNA_IVP"/>
    <property type="match status" value="1"/>
</dbReference>
<accession>A0A2H0V643</accession>
<dbReference type="SUPFAM" id="SSF158446">
    <property type="entry name" value="IVS-encoded protein-like"/>
    <property type="match status" value="1"/>
</dbReference>
<dbReference type="InterPro" id="IPR012657">
    <property type="entry name" value="23S_rRNA-intervening_sequence"/>
</dbReference>
<proteinExistence type="predicted"/>
<comment type="caution">
    <text evidence="1">The sequence shown here is derived from an EMBL/GenBank/DDBJ whole genome shotgun (WGS) entry which is preliminary data.</text>
</comment>
<sequence>MSNKEKNNSRKYDLEERTASFGEQIIKLAKIIPYNPVTQRLIPQLVAAGTSIGANYCEADDAVSPKYFRNKIGFCKKESRETKHFLRMLKIATPRLNEEINILLQEARELNLIFNSIFIKVNRKLE</sequence>
<dbReference type="Proteomes" id="UP000229901">
    <property type="component" value="Unassembled WGS sequence"/>
</dbReference>
<name>A0A2H0V643_9BACT</name>
<dbReference type="EMBL" id="PFAP01000035">
    <property type="protein sequence ID" value="PIR93800.1"/>
    <property type="molecule type" value="Genomic_DNA"/>
</dbReference>